<dbReference type="Proteomes" id="UP000327179">
    <property type="component" value="Chromosome"/>
</dbReference>
<keyword evidence="6 11" id="KW-0732">Signal</keyword>
<evidence type="ECO:0000256" key="9">
    <source>
        <dbReference type="ARBA" id="ARBA00033063"/>
    </source>
</evidence>
<keyword evidence="4" id="KW-1134">Transmembrane beta strand</keyword>
<protein>
    <recommendedName>
        <fullName evidence="3">Translocation and assembly module subunit TamA</fullName>
    </recommendedName>
    <alternativeName>
        <fullName evidence="9">Autotransporter assembly factor TamA</fullName>
    </alternativeName>
</protein>
<dbReference type="Gene3D" id="3.10.20.310">
    <property type="entry name" value="membrane protein fhac"/>
    <property type="match status" value="3"/>
</dbReference>
<dbReference type="GO" id="GO:0009279">
    <property type="term" value="C:cell outer membrane"/>
    <property type="evidence" value="ECO:0007669"/>
    <property type="project" value="UniProtKB-SubCell"/>
</dbReference>
<dbReference type="FunFam" id="2.40.160.50:FF:000012">
    <property type="entry name" value="Outer membrane protein Omp85 family"/>
    <property type="match status" value="1"/>
</dbReference>
<sequence length="579" mass="63424">MPRMKYRQGLRGPLLLGLLCTSSLALAKATLDVKIEPANAALKANIEAYIGALGDRNEEALRRFRRSAEDQARQAAKALGYYQAEIDSRIDGGKDPSLHLLVVPGEPVRLRNVVVRIEGEASAHKGFRVPQSKALIQGAQLDQGAYEDAKKLIQNQALRYGFFDGRFTRQRLDIDPRAGFADIELVYDSGPRYSLGAVSFDGDTPFDPDLLARLVPFPANTPYDSDQVAKLSQNLQASGYFDEVRVDASPVKGGGRVIPVKVKLAAVKPRTVGLGVGFSTDVGPRARANWTRHWINPQGHRLGAETEVSPVRQNVGTWYEIPLDPPLTDTLRFSTGLQRENLVDVESRRFTIGGQWQSKLPSDWQRVVSLRWEQETFDFGDGSDDGRSSFLIPGISYGVTRSDNKLDPNRGYSLQFDVRGAKEGILSDTDFTYASAMAKGLYTLPGGHRVLGRVQAGGIATTDFDAIPPSLRFFAGGDQSVRGYDYQTLSPEDSNGKKVGGRYLLVGSAEYQFPITEKWRLAAFVDRGNAMDSLNAAMKSGAGLGVRWVSPVGPIRLDLAKALDDPGGYRIHFSMGPEL</sequence>
<evidence type="ECO:0000256" key="4">
    <source>
        <dbReference type="ARBA" id="ARBA00022452"/>
    </source>
</evidence>
<gene>
    <name evidence="15" type="ORF">FXN65_11885</name>
</gene>
<feature type="domain" description="Bacterial surface antigen (D15)" evidence="12">
    <location>
        <begin position="328"/>
        <end position="576"/>
    </location>
</feature>
<organism evidence="15 16">
    <name type="scientific">Metapseudomonas lalkuanensis</name>
    <dbReference type="NCBI Taxonomy" id="2604832"/>
    <lineage>
        <taxon>Bacteria</taxon>
        <taxon>Pseudomonadati</taxon>
        <taxon>Pseudomonadota</taxon>
        <taxon>Gammaproteobacteria</taxon>
        <taxon>Pseudomonadales</taxon>
        <taxon>Pseudomonadaceae</taxon>
        <taxon>Metapseudomonas</taxon>
    </lineage>
</organism>
<evidence type="ECO:0000259" key="12">
    <source>
        <dbReference type="Pfam" id="PF01103"/>
    </source>
</evidence>
<evidence type="ECO:0000256" key="8">
    <source>
        <dbReference type="ARBA" id="ARBA00023237"/>
    </source>
</evidence>
<feature type="domain" description="TamA POTRA" evidence="14">
    <location>
        <begin position="32"/>
        <end position="104"/>
    </location>
</feature>
<accession>A0A5J6QQ38</accession>
<dbReference type="AlphaFoldDB" id="A0A5J6QQ38"/>
<dbReference type="InterPro" id="IPR000184">
    <property type="entry name" value="Bac_surfAg_D15"/>
</dbReference>
<dbReference type="Pfam" id="PF17243">
    <property type="entry name" value="POTRA_TamA_1"/>
    <property type="match status" value="1"/>
</dbReference>
<evidence type="ECO:0000313" key="16">
    <source>
        <dbReference type="Proteomes" id="UP000327179"/>
    </source>
</evidence>
<dbReference type="GO" id="GO:0009306">
    <property type="term" value="P:protein secretion"/>
    <property type="evidence" value="ECO:0007669"/>
    <property type="project" value="TreeGrafter"/>
</dbReference>
<comment type="subunit">
    <text evidence="10">Interacts with TamB to form the translocation and assembly module (TAM).</text>
</comment>
<dbReference type="InterPro" id="IPR035243">
    <property type="entry name" value="TamA_POTRA_Dom_1"/>
</dbReference>
<keyword evidence="7" id="KW-0472">Membrane</keyword>
<keyword evidence="8" id="KW-0998">Cell outer membrane</keyword>
<evidence type="ECO:0000256" key="5">
    <source>
        <dbReference type="ARBA" id="ARBA00022692"/>
    </source>
</evidence>
<evidence type="ECO:0000256" key="3">
    <source>
        <dbReference type="ARBA" id="ARBA00015419"/>
    </source>
</evidence>
<reference evidence="15 16" key="1">
    <citation type="submission" date="2019-08" db="EMBL/GenBank/DDBJ databases">
        <title>Whole-genome Sequencing of e-waste polymer degrading bacterium Pseudomonas sp. strain PE08.</title>
        <authorList>
            <person name="Kirdat K."/>
            <person name="Debbarma P."/>
            <person name="Narawade N."/>
            <person name="Suyal D."/>
            <person name="Thorat V."/>
            <person name="Shouche Y."/>
            <person name="Goel R."/>
            <person name="Yadav A."/>
        </authorList>
    </citation>
    <scope>NUCLEOTIDE SEQUENCE [LARGE SCALE GENOMIC DNA]</scope>
    <source>
        <strain evidence="15 16">PE08</strain>
    </source>
</reference>
<evidence type="ECO:0000256" key="2">
    <source>
        <dbReference type="ARBA" id="ARBA00010248"/>
    </source>
</evidence>
<dbReference type="Pfam" id="PF07244">
    <property type="entry name" value="POTRA"/>
    <property type="match status" value="1"/>
</dbReference>
<dbReference type="PANTHER" id="PTHR12815:SF47">
    <property type="entry name" value="TRANSLOCATION AND ASSEMBLY MODULE SUBUNIT TAMA"/>
    <property type="match status" value="1"/>
</dbReference>
<keyword evidence="5" id="KW-0812">Transmembrane</keyword>
<dbReference type="GO" id="GO:0097347">
    <property type="term" value="C:TAM protein secretion complex"/>
    <property type="evidence" value="ECO:0007669"/>
    <property type="project" value="TreeGrafter"/>
</dbReference>
<name>A0A5J6QQ38_9GAMM</name>
<feature type="domain" description="POTRA" evidence="13">
    <location>
        <begin position="194"/>
        <end position="252"/>
    </location>
</feature>
<evidence type="ECO:0000313" key="15">
    <source>
        <dbReference type="EMBL" id="QEY62739.1"/>
    </source>
</evidence>
<evidence type="ECO:0000259" key="13">
    <source>
        <dbReference type="Pfam" id="PF07244"/>
    </source>
</evidence>
<feature type="signal peptide" evidence="11">
    <location>
        <begin position="1"/>
        <end position="27"/>
    </location>
</feature>
<evidence type="ECO:0000256" key="6">
    <source>
        <dbReference type="ARBA" id="ARBA00022729"/>
    </source>
</evidence>
<evidence type="ECO:0000256" key="7">
    <source>
        <dbReference type="ARBA" id="ARBA00023136"/>
    </source>
</evidence>
<comment type="subcellular location">
    <subcellularLocation>
        <location evidence="1">Cell outer membrane</location>
    </subcellularLocation>
</comment>
<keyword evidence="16" id="KW-1185">Reference proteome</keyword>
<dbReference type="InterPro" id="IPR010827">
    <property type="entry name" value="BamA/TamA_POTRA"/>
</dbReference>
<dbReference type="PANTHER" id="PTHR12815">
    <property type="entry name" value="SORTING AND ASSEMBLY MACHINERY SAMM50 PROTEIN FAMILY MEMBER"/>
    <property type="match status" value="1"/>
</dbReference>
<comment type="similarity">
    <text evidence="2">Belongs to the TamA family.</text>
</comment>
<evidence type="ECO:0000256" key="1">
    <source>
        <dbReference type="ARBA" id="ARBA00004442"/>
    </source>
</evidence>
<dbReference type="EMBL" id="CP043311">
    <property type="protein sequence ID" value="QEY62739.1"/>
    <property type="molecule type" value="Genomic_DNA"/>
</dbReference>
<evidence type="ECO:0000259" key="14">
    <source>
        <dbReference type="Pfam" id="PF17243"/>
    </source>
</evidence>
<dbReference type="Gene3D" id="2.40.160.50">
    <property type="entry name" value="membrane protein fhac: a member of the omp85/tpsb transporter family"/>
    <property type="match status" value="1"/>
</dbReference>
<evidence type="ECO:0000256" key="11">
    <source>
        <dbReference type="SAM" id="SignalP"/>
    </source>
</evidence>
<proteinExistence type="inferred from homology"/>
<dbReference type="InterPro" id="IPR039910">
    <property type="entry name" value="D15-like"/>
</dbReference>
<feature type="chain" id="PRO_5023910685" description="Translocation and assembly module subunit TamA" evidence="11">
    <location>
        <begin position="28"/>
        <end position="579"/>
    </location>
</feature>
<evidence type="ECO:0000256" key="10">
    <source>
        <dbReference type="ARBA" id="ARBA00093548"/>
    </source>
</evidence>
<dbReference type="Pfam" id="PF01103">
    <property type="entry name" value="Omp85"/>
    <property type="match status" value="1"/>
</dbReference>
<dbReference type="KEGG" id="plal:FXN65_11885"/>